<keyword evidence="1" id="KW-0812">Transmembrane</keyword>
<proteinExistence type="predicted"/>
<feature type="transmembrane region" description="Helical" evidence="1">
    <location>
        <begin position="246"/>
        <end position="266"/>
    </location>
</feature>
<feature type="transmembrane region" description="Helical" evidence="1">
    <location>
        <begin position="55"/>
        <end position="77"/>
    </location>
</feature>
<reference evidence="2 3" key="1">
    <citation type="submission" date="2021-03" db="EMBL/GenBank/DDBJ databases">
        <title>Whole genome shotgun sequence of Actinoplanes toevensis NBRC 105298.</title>
        <authorList>
            <person name="Komaki H."/>
            <person name="Tamura T."/>
        </authorList>
    </citation>
    <scope>NUCLEOTIDE SEQUENCE [LARGE SCALE GENOMIC DNA]</scope>
    <source>
        <strain evidence="2 3">NBRC 105298</strain>
    </source>
</reference>
<accession>A0A919T8P7</accession>
<keyword evidence="3" id="KW-1185">Reference proteome</keyword>
<evidence type="ECO:0000313" key="2">
    <source>
        <dbReference type="EMBL" id="GIM90136.1"/>
    </source>
</evidence>
<evidence type="ECO:0000256" key="1">
    <source>
        <dbReference type="SAM" id="Phobius"/>
    </source>
</evidence>
<dbReference type="Proteomes" id="UP000677082">
    <property type="component" value="Unassembled WGS sequence"/>
</dbReference>
<keyword evidence="1" id="KW-1133">Transmembrane helix</keyword>
<dbReference type="EMBL" id="BOQN01000023">
    <property type="protein sequence ID" value="GIM90136.1"/>
    <property type="molecule type" value="Genomic_DNA"/>
</dbReference>
<dbReference type="AlphaFoldDB" id="A0A919T8P7"/>
<organism evidence="2 3">
    <name type="scientific">Paractinoplanes toevensis</name>
    <dbReference type="NCBI Taxonomy" id="571911"/>
    <lineage>
        <taxon>Bacteria</taxon>
        <taxon>Bacillati</taxon>
        <taxon>Actinomycetota</taxon>
        <taxon>Actinomycetes</taxon>
        <taxon>Micromonosporales</taxon>
        <taxon>Micromonosporaceae</taxon>
        <taxon>Paractinoplanes</taxon>
    </lineage>
</organism>
<feature type="transmembrane region" description="Helical" evidence="1">
    <location>
        <begin position="205"/>
        <end position="226"/>
    </location>
</feature>
<protein>
    <submittedName>
        <fullName evidence="2">Uncharacterized protein</fullName>
    </submittedName>
</protein>
<feature type="transmembrane region" description="Helical" evidence="1">
    <location>
        <begin position="173"/>
        <end position="193"/>
    </location>
</feature>
<keyword evidence="1" id="KW-0472">Membrane</keyword>
<sequence length="306" mass="32751">MGFGMGSVLDQIMDWVVDALLTCLDSLFALITGALLKTPEVTALPQVQALTGRSIWIVDVAFVLVFTAAGALTMFAGGDEKARYTAKDLIPRGVVGFVAAHFSQLFCSKMIELANAVTAAVTSDDINQQGAVAAMQAHIKAAREPTAALLFAVLIVLIIVLLASTTFSMISRFTLLLIMTAVAPMALACHALPQTDSIARLWWRGYAGALAVPTAQGFLLYAGQWMLLDPRHLMPAFGLPIDPGSIMNLLVVVVLLFYTVRIPGLMSRWVMSGGRQTNVLAMIARVAVVQQITRAVPGVGRLVRGR</sequence>
<feature type="transmembrane region" description="Helical" evidence="1">
    <location>
        <begin position="12"/>
        <end position="35"/>
    </location>
</feature>
<feature type="transmembrane region" description="Helical" evidence="1">
    <location>
        <begin position="147"/>
        <end position="167"/>
    </location>
</feature>
<gene>
    <name evidence="2" type="ORF">Ato02nite_019290</name>
</gene>
<evidence type="ECO:0000313" key="3">
    <source>
        <dbReference type="Proteomes" id="UP000677082"/>
    </source>
</evidence>
<name>A0A919T8P7_9ACTN</name>
<comment type="caution">
    <text evidence="2">The sequence shown here is derived from an EMBL/GenBank/DDBJ whole genome shotgun (WGS) entry which is preliminary data.</text>
</comment>